<evidence type="ECO:0000313" key="1">
    <source>
        <dbReference type="EMBL" id="OJJ22640.1"/>
    </source>
</evidence>
<protein>
    <recommendedName>
        <fullName evidence="3">Lipid-A-disaccharide synthase</fullName>
    </recommendedName>
</protein>
<sequence>MRVLCLSNGHGEDAIATRILRQLRATPNPPELSALSLVGEGQAYRHMDIPLIGPVKAMPSGGFVYMEGRQLAKDVKAGMLQLLWQQYQAIRSWAKDGGSVLAVGDIIPLLLAWLSGLPYGFVATAKSEYWIRDENGPLTAGVAQGWSGSVYLPWERWLMARRRCMGVFPRDRLTAQTLQQWQRLPVFDCGNPMMDDLLPVEQEPEEEEKGKPLALVLLPGSRAPEAYENWQVLLTALGQVMGEPKPFPGLHRPIRVFAAIAPGLGLETFGQILESFGWRRKDLPESMALPSPETLCYTLSNGTLFLTENAYNCCLQQAHFALAMAGTATEQFVGLGKPALTFPGKGPQFTSQFAQVQAKLLGPSVIPVQSPQAVAQTLQDLLHDPDRLQLIYANGRRRMGEPGASQRIATCFLEKISAQGG</sequence>
<dbReference type="STRING" id="1925591.BI308_19395"/>
<organism evidence="1 2">
    <name type="scientific">Roseofilum reptotaenium AO1-A</name>
    <dbReference type="NCBI Taxonomy" id="1925591"/>
    <lineage>
        <taxon>Bacteria</taxon>
        <taxon>Bacillati</taxon>
        <taxon>Cyanobacteriota</taxon>
        <taxon>Cyanophyceae</taxon>
        <taxon>Desertifilales</taxon>
        <taxon>Desertifilaceae</taxon>
        <taxon>Roseofilum</taxon>
    </lineage>
</organism>
<dbReference type="SUPFAM" id="SSF53756">
    <property type="entry name" value="UDP-Glycosyltransferase/glycogen phosphorylase"/>
    <property type="match status" value="1"/>
</dbReference>
<dbReference type="InterPro" id="IPR019994">
    <property type="entry name" value="Lipid-A-disac_synthase-rel_put"/>
</dbReference>
<dbReference type="AlphaFoldDB" id="A0A1L9QMS2"/>
<dbReference type="PANTHER" id="PTHR39517:SF1">
    <property type="entry name" value="LIPID-A-DISACCHARIDE SYNTHASE"/>
    <property type="match status" value="1"/>
</dbReference>
<evidence type="ECO:0008006" key="3">
    <source>
        <dbReference type="Google" id="ProtNLM"/>
    </source>
</evidence>
<comment type="caution">
    <text evidence="1">The sequence shown here is derived from an EMBL/GenBank/DDBJ whole genome shotgun (WGS) entry which is preliminary data.</text>
</comment>
<name>A0A1L9QMS2_9CYAN</name>
<dbReference type="NCBIfam" id="TIGR03492">
    <property type="entry name" value="lipid-A-disaccharide synthase-related protein"/>
    <property type="match status" value="1"/>
</dbReference>
<keyword evidence="2" id="KW-1185">Reference proteome</keyword>
<gene>
    <name evidence="1" type="ORF">BI308_19395</name>
</gene>
<dbReference type="PANTHER" id="PTHR39517">
    <property type="entry name" value="SLL0192 PROTEIN"/>
    <property type="match status" value="1"/>
</dbReference>
<proteinExistence type="predicted"/>
<dbReference type="EMBL" id="MLAW01000042">
    <property type="protein sequence ID" value="OJJ22640.1"/>
    <property type="molecule type" value="Genomic_DNA"/>
</dbReference>
<dbReference type="Proteomes" id="UP000183940">
    <property type="component" value="Unassembled WGS sequence"/>
</dbReference>
<reference evidence="1" key="1">
    <citation type="submission" date="2016-10" db="EMBL/GenBank/DDBJ databases">
        <title>CRISPR-Cas defence system in Roseofilum reptotaenium: evidence of a bacteriophage-cyanobacterium arms race in the coral black band disease.</title>
        <authorList>
            <person name="Buerger P."/>
            <person name="Wood-Charlson E.M."/>
            <person name="Weynberg K.D."/>
            <person name="Willis B."/>
            <person name="Van Oppen M.J."/>
        </authorList>
    </citation>
    <scope>NUCLEOTIDE SEQUENCE [LARGE SCALE GENOMIC DNA]</scope>
    <source>
        <strain evidence="1">AO1-A</strain>
    </source>
</reference>
<accession>A0A1L9QMS2</accession>
<evidence type="ECO:0000313" key="2">
    <source>
        <dbReference type="Proteomes" id="UP000183940"/>
    </source>
</evidence>